<keyword evidence="2 8" id="KW-0963">Cytoplasm</keyword>
<dbReference type="SUPFAM" id="SSF52402">
    <property type="entry name" value="Adenine nucleotide alpha hydrolases-like"/>
    <property type="match status" value="1"/>
</dbReference>
<evidence type="ECO:0000313" key="10">
    <source>
        <dbReference type="EMBL" id="BCR35283.1"/>
    </source>
</evidence>
<dbReference type="EC" id="6.3.4.19" evidence="8"/>
<organism evidence="10 11">
    <name type="scientific">Mariniplasma anaerobium</name>
    <dbReference type="NCBI Taxonomy" id="2735436"/>
    <lineage>
        <taxon>Bacteria</taxon>
        <taxon>Bacillati</taxon>
        <taxon>Mycoplasmatota</taxon>
        <taxon>Mollicutes</taxon>
        <taxon>Acholeplasmatales</taxon>
        <taxon>Acholeplasmataceae</taxon>
        <taxon>Mariniplasma</taxon>
    </lineage>
</organism>
<proteinExistence type="inferred from homology"/>
<protein>
    <recommendedName>
        <fullName evidence="8">tRNA(Ile)-lysidine synthase</fullName>
        <ecNumber evidence="8">6.3.4.19</ecNumber>
    </recommendedName>
    <alternativeName>
        <fullName evidence="8">tRNA(Ile)-2-lysyl-cytidine synthase</fullName>
    </alternativeName>
    <alternativeName>
        <fullName evidence="8">tRNA(Ile)-lysidine synthetase</fullName>
    </alternativeName>
</protein>
<evidence type="ECO:0000256" key="4">
    <source>
        <dbReference type="ARBA" id="ARBA00022694"/>
    </source>
</evidence>
<evidence type="ECO:0000256" key="5">
    <source>
        <dbReference type="ARBA" id="ARBA00022741"/>
    </source>
</evidence>
<evidence type="ECO:0000313" key="11">
    <source>
        <dbReference type="Proteomes" id="UP000620133"/>
    </source>
</evidence>
<evidence type="ECO:0000256" key="2">
    <source>
        <dbReference type="ARBA" id="ARBA00022490"/>
    </source>
</evidence>
<comment type="domain">
    <text evidence="8">The N-terminal region contains the highly conserved SGGXDS motif, predicted to be a P-loop motif involved in ATP binding.</text>
</comment>
<evidence type="ECO:0000256" key="7">
    <source>
        <dbReference type="ARBA" id="ARBA00048539"/>
    </source>
</evidence>
<comment type="subcellular location">
    <subcellularLocation>
        <location evidence="1 8">Cytoplasm</location>
    </subcellularLocation>
</comment>
<dbReference type="KEGG" id="manr:MPAN_001760"/>
<dbReference type="GO" id="GO:0005737">
    <property type="term" value="C:cytoplasm"/>
    <property type="evidence" value="ECO:0007669"/>
    <property type="project" value="UniProtKB-SubCell"/>
</dbReference>
<reference evidence="10" key="1">
    <citation type="submission" date="2021-01" db="EMBL/GenBank/DDBJ databases">
        <title>Draft genome sequence of Acholeplasmataceae bacterium strain Mahy22.</title>
        <authorList>
            <person name="Watanabe M."/>
            <person name="Kojima H."/>
            <person name="Fukui M."/>
        </authorList>
    </citation>
    <scope>NUCLEOTIDE SEQUENCE</scope>
    <source>
        <strain evidence="10">Mahy22</strain>
    </source>
</reference>
<dbReference type="Proteomes" id="UP000620133">
    <property type="component" value="Chromosome"/>
</dbReference>
<dbReference type="PANTHER" id="PTHR43033">
    <property type="entry name" value="TRNA(ILE)-LYSIDINE SYNTHASE-RELATED"/>
    <property type="match status" value="1"/>
</dbReference>
<feature type="domain" description="Lysidine-tRNA(Ile) synthetase C-terminal" evidence="9">
    <location>
        <begin position="354"/>
        <end position="423"/>
    </location>
</feature>
<dbReference type="GO" id="GO:0006400">
    <property type="term" value="P:tRNA modification"/>
    <property type="evidence" value="ECO:0007669"/>
    <property type="project" value="UniProtKB-UniRule"/>
</dbReference>
<dbReference type="InterPro" id="IPR012796">
    <property type="entry name" value="Lysidine-tRNA-synth_C"/>
</dbReference>
<dbReference type="NCBIfam" id="TIGR02432">
    <property type="entry name" value="lysidine_TilS_N"/>
    <property type="match status" value="1"/>
</dbReference>
<dbReference type="InterPro" id="IPR012795">
    <property type="entry name" value="tRNA_Ile_lys_synt_N"/>
</dbReference>
<dbReference type="InterPro" id="IPR014729">
    <property type="entry name" value="Rossmann-like_a/b/a_fold"/>
</dbReference>
<evidence type="ECO:0000256" key="1">
    <source>
        <dbReference type="ARBA" id="ARBA00004496"/>
    </source>
</evidence>
<dbReference type="SUPFAM" id="SSF56037">
    <property type="entry name" value="PheT/TilS domain"/>
    <property type="match status" value="1"/>
</dbReference>
<accession>A0A7U9XWI4</accession>
<dbReference type="Pfam" id="PF11734">
    <property type="entry name" value="TilS_C"/>
    <property type="match status" value="1"/>
</dbReference>
<keyword evidence="5 8" id="KW-0547">Nucleotide-binding</keyword>
<dbReference type="GO" id="GO:0032267">
    <property type="term" value="F:tRNA(Ile)-lysidine synthase activity"/>
    <property type="evidence" value="ECO:0007669"/>
    <property type="project" value="UniProtKB-EC"/>
</dbReference>
<dbReference type="PANTHER" id="PTHR43033:SF1">
    <property type="entry name" value="TRNA(ILE)-LYSIDINE SYNTHASE-RELATED"/>
    <property type="match status" value="1"/>
</dbReference>
<evidence type="ECO:0000259" key="9">
    <source>
        <dbReference type="SMART" id="SM00977"/>
    </source>
</evidence>
<keyword evidence="4 8" id="KW-0819">tRNA processing</keyword>
<evidence type="ECO:0000256" key="8">
    <source>
        <dbReference type="HAMAP-Rule" id="MF_01161"/>
    </source>
</evidence>
<evidence type="ECO:0000256" key="6">
    <source>
        <dbReference type="ARBA" id="ARBA00022840"/>
    </source>
</evidence>
<comment type="similarity">
    <text evidence="8">Belongs to the tRNA(Ile)-lysidine synthase family.</text>
</comment>
<comment type="function">
    <text evidence="8">Ligates lysine onto the cytidine present at position 34 of the AUA codon-specific tRNA(Ile) that contains the anticodon CAU, in an ATP-dependent manner. Cytidine is converted to lysidine, thus changing the amino acid specificity of the tRNA from methionine to isoleucine.</text>
</comment>
<gene>
    <name evidence="8" type="primary">tilS</name>
    <name evidence="10" type="ORF">MPAN_001760</name>
</gene>
<dbReference type="HAMAP" id="MF_01161">
    <property type="entry name" value="tRNA_Ile_lys_synt"/>
    <property type="match status" value="1"/>
</dbReference>
<comment type="catalytic activity">
    <reaction evidence="7 8">
        <text>cytidine(34) in tRNA(Ile2) + L-lysine + ATP = lysidine(34) in tRNA(Ile2) + AMP + diphosphate + H(+)</text>
        <dbReference type="Rhea" id="RHEA:43744"/>
        <dbReference type="Rhea" id="RHEA-COMP:10625"/>
        <dbReference type="Rhea" id="RHEA-COMP:10670"/>
        <dbReference type="ChEBI" id="CHEBI:15378"/>
        <dbReference type="ChEBI" id="CHEBI:30616"/>
        <dbReference type="ChEBI" id="CHEBI:32551"/>
        <dbReference type="ChEBI" id="CHEBI:33019"/>
        <dbReference type="ChEBI" id="CHEBI:82748"/>
        <dbReference type="ChEBI" id="CHEBI:83665"/>
        <dbReference type="ChEBI" id="CHEBI:456215"/>
        <dbReference type="EC" id="6.3.4.19"/>
    </reaction>
</comment>
<dbReference type="Pfam" id="PF01171">
    <property type="entry name" value="ATP_bind_3"/>
    <property type="match status" value="1"/>
</dbReference>
<dbReference type="Gene3D" id="3.40.50.620">
    <property type="entry name" value="HUPs"/>
    <property type="match status" value="1"/>
</dbReference>
<feature type="binding site" evidence="8">
    <location>
        <begin position="25"/>
        <end position="30"/>
    </location>
    <ligand>
        <name>ATP</name>
        <dbReference type="ChEBI" id="CHEBI:30616"/>
    </ligand>
</feature>
<dbReference type="RefSeq" id="WP_176239150.1">
    <property type="nucleotide sequence ID" value="NZ_AP024412.1"/>
</dbReference>
<keyword evidence="11" id="KW-1185">Reference proteome</keyword>
<dbReference type="CDD" id="cd01992">
    <property type="entry name" value="TilS_N"/>
    <property type="match status" value="1"/>
</dbReference>
<dbReference type="NCBIfam" id="TIGR02433">
    <property type="entry name" value="lysidine_TilS_C"/>
    <property type="match status" value="1"/>
</dbReference>
<dbReference type="GO" id="GO:0005524">
    <property type="term" value="F:ATP binding"/>
    <property type="evidence" value="ECO:0007669"/>
    <property type="project" value="UniProtKB-UniRule"/>
</dbReference>
<name>A0A7U9XWI4_9MOLU</name>
<dbReference type="AlphaFoldDB" id="A0A7U9XWI4"/>
<evidence type="ECO:0000256" key="3">
    <source>
        <dbReference type="ARBA" id="ARBA00022598"/>
    </source>
</evidence>
<dbReference type="SMART" id="SM00977">
    <property type="entry name" value="TilS_C"/>
    <property type="match status" value="1"/>
</dbReference>
<dbReference type="EMBL" id="AP024412">
    <property type="protein sequence ID" value="BCR35283.1"/>
    <property type="molecule type" value="Genomic_DNA"/>
</dbReference>
<sequence length="429" mass="50615">MQQIIDRLNTEVKIPKKAKCIVSVSGGADSMMLLFLLKQTDYQIEVVHFNHLKREQSTDEADLVKSYCEQNNIPFHYYFIKVDEGNFHHKAHKLRIHYLKEAAKVTKSTYIFTAHHLDDLFENVLMKITRGSNLLGYAGMQLAHKEKTIHYVKPLLYTTKQEILAFVKENQIPFLDDESNEENNYLRNRYRHAVVPIMKQENSNLLNQIGQYNMQVTKAFKFIRKTTLSLLTNKKEIDLSTFQTLDPAIQEDMIAYLLEAHHFNISYDMIMHIKEMLLQNKPNARYQLSETHFFTRTYKKASIKEIFKKNVDEIEVKNGENKLTNVAIFTFLNNSNTPTEELEKLCYNKLAFPFILRHRKNGDKLAYSYGHKKLKDLFINKKVPMDKRDQLWVLTDQNNEILWVQDFYLNQTLGDEHCVYFNLKESKHA</sequence>
<dbReference type="InterPro" id="IPR012094">
    <property type="entry name" value="tRNA_Ile_lys_synt"/>
</dbReference>
<keyword evidence="3 8" id="KW-0436">Ligase</keyword>
<keyword evidence="6 8" id="KW-0067">ATP-binding</keyword>
<dbReference type="InterPro" id="IPR011063">
    <property type="entry name" value="TilS/TtcA_N"/>
</dbReference>